<name>A0ABP8AM15_9MICO</name>
<sequence>MTATPTSIAQLSAALNGALPTKFKPCVPTPTRDGKIHISTALTGSTAPNTPTTSLCGDASVIFGASIVPNFVICTDCWAAFVNRPVAV</sequence>
<dbReference type="EMBL" id="BAABBX010000006">
    <property type="protein sequence ID" value="GAA4186190.1"/>
    <property type="molecule type" value="Genomic_DNA"/>
</dbReference>
<proteinExistence type="predicted"/>
<organism evidence="1 2">
    <name type="scientific">Gryllotalpicola kribbensis</name>
    <dbReference type="NCBI Taxonomy" id="993084"/>
    <lineage>
        <taxon>Bacteria</taxon>
        <taxon>Bacillati</taxon>
        <taxon>Actinomycetota</taxon>
        <taxon>Actinomycetes</taxon>
        <taxon>Micrococcales</taxon>
        <taxon>Microbacteriaceae</taxon>
        <taxon>Gryllotalpicola</taxon>
    </lineage>
</organism>
<keyword evidence="2" id="KW-1185">Reference proteome</keyword>
<evidence type="ECO:0000313" key="1">
    <source>
        <dbReference type="EMBL" id="GAA4186190.1"/>
    </source>
</evidence>
<comment type="caution">
    <text evidence="1">The sequence shown here is derived from an EMBL/GenBank/DDBJ whole genome shotgun (WGS) entry which is preliminary data.</text>
</comment>
<protein>
    <submittedName>
        <fullName evidence="1">Uncharacterized protein</fullName>
    </submittedName>
</protein>
<gene>
    <name evidence="1" type="ORF">GCM10022288_09310</name>
</gene>
<accession>A0ABP8AM15</accession>
<reference evidence="2" key="1">
    <citation type="journal article" date="2019" name="Int. J. Syst. Evol. Microbiol.">
        <title>The Global Catalogue of Microorganisms (GCM) 10K type strain sequencing project: providing services to taxonomists for standard genome sequencing and annotation.</title>
        <authorList>
            <consortium name="The Broad Institute Genomics Platform"/>
            <consortium name="The Broad Institute Genome Sequencing Center for Infectious Disease"/>
            <person name="Wu L."/>
            <person name="Ma J."/>
        </authorList>
    </citation>
    <scope>NUCLEOTIDE SEQUENCE [LARGE SCALE GENOMIC DNA]</scope>
    <source>
        <strain evidence="2">JCM 17593</strain>
    </source>
</reference>
<dbReference type="Proteomes" id="UP001500213">
    <property type="component" value="Unassembled WGS sequence"/>
</dbReference>
<evidence type="ECO:0000313" key="2">
    <source>
        <dbReference type="Proteomes" id="UP001500213"/>
    </source>
</evidence>
<dbReference type="RefSeq" id="WP_344774329.1">
    <property type="nucleotide sequence ID" value="NZ_BAABBX010000006.1"/>
</dbReference>